<evidence type="ECO:0000256" key="7">
    <source>
        <dbReference type="ARBA" id="ARBA00023069"/>
    </source>
</evidence>
<evidence type="ECO:0000313" key="14">
    <source>
        <dbReference type="Proteomes" id="UP000008144"/>
    </source>
</evidence>
<evidence type="ECO:0008006" key="15">
    <source>
        <dbReference type="Google" id="ProtNLM"/>
    </source>
</evidence>
<dbReference type="Pfam" id="PF15383">
    <property type="entry name" value="TMEM237"/>
    <property type="match status" value="1"/>
</dbReference>
<evidence type="ECO:0000256" key="10">
    <source>
        <dbReference type="ARBA" id="ARBA00025631"/>
    </source>
</evidence>
<keyword evidence="14" id="KW-1185">Reference proteome</keyword>
<evidence type="ECO:0000313" key="13">
    <source>
        <dbReference type="Ensembl" id="ENSCINP00000035996.1"/>
    </source>
</evidence>
<evidence type="ECO:0000256" key="5">
    <source>
        <dbReference type="ARBA" id="ARBA00022794"/>
    </source>
</evidence>
<dbReference type="GO" id="GO:0030030">
    <property type="term" value="P:cell projection organization"/>
    <property type="evidence" value="ECO:0007669"/>
    <property type="project" value="UniProtKB-KW"/>
</dbReference>
<reference evidence="13" key="3">
    <citation type="submission" date="2025-08" db="UniProtKB">
        <authorList>
            <consortium name="Ensembl"/>
        </authorList>
    </citation>
    <scope>IDENTIFICATION</scope>
</reference>
<dbReference type="OMA" id="QPAMENS"/>
<evidence type="ECO:0000256" key="3">
    <source>
        <dbReference type="ARBA" id="ARBA00008783"/>
    </source>
</evidence>
<keyword evidence="4 12" id="KW-0812">Transmembrane</keyword>
<dbReference type="Proteomes" id="UP000008144">
    <property type="component" value="Chromosome 9"/>
</dbReference>
<keyword evidence="7" id="KW-0969">Cilium</keyword>
<feature type="region of interest" description="Disordered" evidence="11">
    <location>
        <begin position="1"/>
        <end position="121"/>
    </location>
</feature>
<comment type="function">
    <text evidence="10">Component of the transition zone in primary cilia. Required for ciliogenesis.</text>
</comment>
<keyword evidence="8 12" id="KW-0472">Membrane</keyword>
<name>H2Y261_CIOIN</name>
<evidence type="ECO:0000256" key="9">
    <source>
        <dbReference type="ARBA" id="ARBA00023273"/>
    </source>
</evidence>
<proteinExistence type="inferred from homology"/>
<reference evidence="13" key="2">
    <citation type="journal article" date="2008" name="Genome Biol.">
        <title>Improved genome assembly and evidence-based global gene model set for the chordate Ciona intestinalis: new insight into intron and operon populations.</title>
        <authorList>
            <person name="Satou Y."/>
            <person name="Mineta K."/>
            <person name="Ogasawara M."/>
            <person name="Sasakura Y."/>
            <person name="Shoguchi E."/>
            <person name="Ueno K."/>
            <person name="Yamada L."/>
            <person name="Matsumoto J."/>
            <person name="Wasserscheid J."/>
            <person name="Dewar K."/>
            <person name="Wiley G.B."/>
            <person name="Macmil S.L."/>
            <person name="Roe B.A."/>
            <person name="Zeller R.W."/>
            <person name="Hastings K.E."/>
            <person name="Lemaire P."/>
            <person name="Lindquist E."/>
            <person name="Endo T."/>
            <person name="Hotta K."/>
            <person name="Inaba K."/>
        </authorList>
    </citation>
    <scope>NUCLEOTIDE SEQUENCE [LARGE SCALE GENOMIC DNA]</scope>
    <source>
        <strain evidence="13">wild type</strain>
    </source>
</reference>
<evidence type="ECO:0000256" key="1">
    <source>
        <dbReference type="ARBA" id="ARBA00004138"/>
    </source>
</evidence>
<organism evidence="13 14">
    <name type="scientific">Ciona intestinalis</name>
    <name type="common">Transparent sea squirt</name>
    <name type="synonym">Ascidia intestinalis</name>
    <dbReference type="NCBI Taxonomy" id="7719"/>
    <lineage>
        <taxon>Eukaryota</taxon>
        <taxon>Metazoa</taxon>
        <taxon>Chordata</taxon>
        <taxon>Tunicata</taxon>
        <taxon>Ascidiacea</taxon>
        <taxon>Phlebobranchia</taxon>
        <taxon>Cionidae</taxon>
        <taxon>Ciona</taxon>
    </lineage>
</organism>
<evidence type="ECO:0000256" key="6">
    <source>
        <dbReference type="ARBA" id="ARBA00022989"/>
    </source>
</evidence>
<feature type="compositionally biased region" description="Low complexity" evidence="11">
    <location>
        <begin position="9"/>
        <end position="27"/>
    </location>
</feature>
<evidence type="ECO:0000256" key="8">
    <source>
        <dbReference type="ARBA" id="ARBA00023136"/>
    </source>
</evidence>
<dbReference type="FunCoup" id="H2Y261">
    <property type="interactions" value="5"/>
</dbReference>
<dbReference type="GeneTree" id="ENSGT00660000097199"/>
<dbReference type="GO" id="GO:0005929">
    <property type="term" value="C:cilium"/>
    <property type="evidence" value="ECO:0007669"/>
    <property type="project" value="UniProtKB-SubCell"/>
</dbReference>
<dbReference type="InParanoid" id="H2Y261"/>
<feature type="transmembrane region" description="Helical" evidence="12">
    <location>
        <begin position="217"/>
        <end position="243"/>
    </location>
</feature>
<comment type="subcellular location">
    <subcellularLocation>
        <location evidence="1">Cell projection</location>
        <location evidence="1">Cilium</location>
    </subcellularLocation>
    <subcellularLocation>
        <location evidence="2">Membrane</location>
        <topology evidence="2">Multi-pass membrane protein</topology>
    </subcellularLocation>
</comment>
<keyword evidence="9" id="KW-0966">Cell projection</keyword>
<evidence type="ECO:0000256" key="2">
    <source>
        <dbReference type="ARBA" id="ARBA00004141"/>
    </source>
</evidence>
<feature type="compositionally biased region" description="Low complexity" evidence="11">
    <location>
        <begin position="89"/>
        <end position="101"/>
    </location>
</feature>
<keyword evidence="5" id="KW-0970">Cilium biogenesis/degradation</keyword>
<dbReference type="EMBL" id="EAAA01002976">
    <property type="status" value="NOT_ANNOTATED_CDS"/>
    <property type="molecule type" value="Genomic_DNA"/>
</dbReference>
<dbReference type="InterPro" id="IPR029409">
    <property type="entry name" value="TMEM237"/>
</dbReference>
<comment type="similarity">
    <text evidence="3">Belongs to the TMEM237 family.</text>
</comment>
<evidence type="ECO:0000256" key="12">
    <source>
        <dbReference type="SAM" id="Phobius"/>
    </source>
</evidence>
<dbReference type="GO" id="GO:0016020">
    <property type="term" value="C:membrane"/>
    <property type="evidence" value="ECO:0007669"/>
    <property type="project" value="UniProtKB-SubCell"/>
</dbReference>
<dbReference type="PANTHER" id="PTHR28388">
    <property type="entry name" value="TRANSMEMBRANE PROTEIN 237"/>
    <property type="match status" value="1"/>
</dbReference>
<evidence type="ECO:0000256" key="4">
    <source>
        <dbReference type="ARBA" id="ARBA00022692"/>
    </source>
</evidence>
<feature type="compositionally biased region" description="Polar residues" evidence="11">
    <location>
        <begin position="60"/>
        <end position="73"/>
    </location>
</feature>
<reference evidence="13" key="4">
    <citation type="submission" date="2025-09" db="UniProtKB">
        <authorList>
            <consortium name="Ensembl"/>
        </authorList>
    </citation>
    <scope>IDENTIFICATION</scope>
</reference>
<sequence>MADSTAEATSSLTLRPLPRRALPPLTSGEAASTTSMVESLNEKPTSENVTPRKKRRKRQNISASETPTESPSRSLPPISAAATTQDTLNPNTSNTSTASKTARARRRQGNRKPRKTPSPEVITNGQAITNMVNEEDVVAVEHIEDMVSMSTLPGIPGAGGANSQAQDRVYVQTTSGFKSHTDDWLASRMNKANQRSDTEDASHVTGSEEVALSFHRAFLFLTFLLHGLLAGLTVMQMSIAFVLRGPGDENFFEQYR</sequence>
<keyword evidence="6 12" id="KW-1133">Transmembrane helix</keyword>
<dbReference type="AlphaFoldDB" id="H2Y261"/>
<dbReference type="Ensembl" id="ENSCINT00000035142.1">
    <property type="protein sequence ID" value="ENSCINP00000035996.1"/>
    <property type="gene ID" value="ENSCING00000019821.1"/>
</dbReference>
<dbReference type="PANTHER" id="PTHR28388:SF1">
    <property type="entry name" value="TRANSMEMBRANE PROTEIN 237"/>
    <property type="match status" value="1"/>
</dbReference>
<dbReference type="HOGENOM" id="CLU_1087888_0_0_1"/>
<evidence type="ECO:0000256" key="11">
    <source>
        <dbReference type="SAM" id="MobiDB-lite"/>
    </source>
</evidence>
<protein>
    <recommendedName>
        <fullName evidence="15">Transmembrane protein</fullName>
    </recommendedName>
</protein>
<feature type="compositionally biased region" description="Polar residues" evidence="11">
    <location>
        <begin position="29"/>
        <end position="39"/>
    </location>
</feature>
<accession>H2Y261</accession>
<feature type="compositionally biased region" description="Basic residues" evidence="11">
    <location>
        <begin position="102"/>
        <end position="115"/>
    </location>
</feature>
<reference evidence="14" key="1">
    <citation type="journal article" date="2002" name="Science">
        <title>The draft genome of Ciona intestinalis: insights into chordate and vertebrate origins.</title>
        <authorList>
            <person name="Dehal P."/>
            <person name="Satou Y."/>
            <person name="Campbell R.K."/>
            <person name="Chapman J."/>
            <person name="Degnan B."/>
            <person name="De Tomaso A."/>
            <person name="Davidson B."/>
            <person name="Di Gregorio A."/>
            <person name="Gelpke M."/>
            <person name="Goodstein D.M."/>
            <person name="Harafuji N."/>
            <person name="Hastings K.E."/>
            <person name="Ho I."/>
            <person name="Hotta K."/>
            <person name="Huang W."/>
            <person name="Kawashima T."/>
            <person name="Lemaire P."/>
            <person name="Martinez D."/>
            <person name="Meinertzhagen I.A."/>
            <person name="Necula S."/>
            <person name="Nonaka M."/>
            <person name="Putnam N."/>
            <person name="Rash S."/>
            <person name="Saiga H."/>
            <person name="Satake M."/>
            <person name="Terry A."/>
            <person name="Yamada L."/>
            <person name="Wang H.G."/>
            <person name="Awazu S."/>
            <person name="Azumi K."/>
            <person name="Boore J."/>
            <person name="Branno M."/>
            <person name="Chin-Bow S."/>
            <person name="DeSantis R."/>
            <person name="Doyle S."/>
            <person name="Francino P."/>
            <person name="Keys D.N."/>
            <person name="Haga S."/>
            <person name="Hayashi H."/>
            <person name="Hino K."/>
            <person name="Imai K.S."/>
            <person name="Inaba K."/>
            <person name="Kano S."/>
            <person name="Kobayashi K."/>
            <person name="Kobayashi M."/>
            <person name="Lee B.I."/>
            <person name="Makabe K.W."/>
            <person name="Manohar C."/>
            <person name="Matassi G."/>
            <person name="Medina M."/>
            <person name="Mochizuki Y."/>
            <person name="Mount S."/>
            <person name="Morishita T."/>
            <person name="Miura S."/>
            <person name="Nakayama A."/>
            <person name="Nishizaka S."/>
            <person name="Nomoto H."/>
            <person name="Ohta F."/>
            <person name="Oishi K."/>
            <person name="Rigoutsos I."/>
            <person name="Sano M."/>
            <person name="Sasaki A."/>
            <person name="Sasakura Y."/>
            <person name="Shoguchi E."/>
            <person name="Shin-i T."/>
            <person name="Spagnuolo A."/>
            <person name="Stainier D."/>
            <person name="Suzuki M.M."/>
            <person name="Tassy O."/>
            <person name="Takatori N."/>
            <person name="Tokuoka M."/>
            <person name="Yagi K."/>
            <person name="Yoshizaki F."/>
            <person name="Wada S."/>
            <person name="Zhang C."/>
            <person name="Hyatt P.D."/>
            <person name="Larimer F."/>
            <person name="Detter C."/>
            <person name="Doggett N."/>
            <person name="Glavina T."/>
            <person name="Hawkins T."/>
            <person name="Richardson P."/>
            <person name="Lucas S."/>
            <person name="Kohara Y."/>
            <person name="Levine M."/>
            <person name="Satoh N."/>
            <person name="Rokhsar D.S."/>
        </authorList>
    </citation>
    <scope>NUCLEOTIDE SEQUENCE [LARGE SCALE GENOMIC DNA]</scope>
</reference>